<dbReference type="AlphaFoldDB" id="A0A4Y2DSV4"/>
<dbReference type="Proteomes" id="UP000499080">
    <property type="component" value="Unassembled WGS sequence"/>
</dbReference>
<name>A0A4Y2DSV4_ARAVE</name>
<evidence type="ECO:0000313" key="2">
    <source>
        <dbReference type="Proteomes" id="UP000499080"/>
    </source>
</evidence>
<proteinExistence type="predicted"/>
<reference evidence="1 2" key="1">
    <citation type="journal article" date="2019" name="Sci. Rep.">
        <title>Orb-weaving spider Araneus ventricosus genome elucidates the spidroin gene catalogue.</title>
        <authorList>
            <person name="Kono N."/>
            <person name="Nakamura H."/>
            <person name="Ohtoshi R."/>
            <person name="Moran D.A.P."/>
            <person name="Shinohara A."/>
            <person name="Yoshida Y."/>
            <person name="Fujiwara M."/>
            <person name="Mori M."/>
            <person name="Tomita M."/>
            <person name="Arakawa K."/>
        </authorList>
    </citation>
    <scope>NUCLEOTIDE SEQUENCE [LARGE SCALE GENOMIC DNA]</scope>
</reference>
<sequence length="136" mass="14873">MSASDNRLSAHRRHWRNAASSGTLSGVGIDGRPLEDCSTTTLALMRRCVHSRFCSGSSGRCLIIPPIVPIWLRTTSICSSTCKGSWRSSISRVTTTCRQMAVHRLSPLSGGPAAEFFDTGIQKLVSLYDAYLNSYF</sequence>
<protein>
    <submittedName>
        <fullName evidence="1">Uncharacterized protein</fullName>
    </submittedName>
</protein>
<gene>
    <name evidence="1" type="ORF">AVEN_2862_1</name>
</gene>
<comment type="caution">
    <text evidence="1">The sequence shown here is derived from an EMBL/GenBank/DDBJ whole genome shotgun (WGS) entry which is preliminary data.</text>
</comment>
<evidence type="ECO:0000313" key="1">
    <source>
        <dbReference type="EMBL" id="GBM19920.1"/>
    </source>
</evidence>
<dbReference type="EMBL" id="BGPR01000433">
    <property type="protein sequence ID" value="GBM19920.1"/>
    <property type="molecule type" value="Genomic_DNA"/>
</dbReference>
<accession>A0A4Y2DSV4</accession>
<keyword evidence="2" id="KW-1185">Reference proteome</keyword>
<organism evidence="1 2">
    <name type="scientific">Araneus ventricosus</name>
    <name type="common">Orbweaver spider</name>
    <name type="synonym">Epeira ventricosa</name>
    <dbReference type="NCBI Taxonomy" id="182803"/>
    <lineage>
        <taxon>Eukaryota</taxon>
        <taxon>Metazoa</taxon>
        <taxon>Ecdysozoa</taxon>
        <taxon>Arthropoda</taxon>
        <taxon>Chelicerata</taxon>
        <taxon>Arachnida</taxon>
        <taxon>Araneae</taxon>
        <taxon>Araneomorphae</taxon>
        <taxon>Entelegynae</taxon>
        <taxon>Araneoidea</taxon>
        <taxon>Araneidae</taxon>
        <taxon>Araneus</taxon>
    </lineage>
</organism>